<evidence type="ECO:0000313" key="1">
    <source>
        <dbReference type="EMBL" id="CAG9327480.1"/>
    </source>
</evidence>
<dbReference type="Gene3D" id="3.30.530.20">
    <property type="match status" value="1"/>
</dbReference>
<reference evidence="1" key="1">
    <citation type="submission" date="2021-09" db="EMBL/GenBank/DDBJ databases">
        <authorList>
            <consortium name="AG Swart"/>
            <person name="Singh M."/>
            <person name="Singh A."/>
            <person name="Seah K."/>
            <person name="Emmerich C."/>
        </authorList>
    </citation>
    <scope>NUCLEOTIDE SEQUENCE</scope>
    <source>
        <strain evidence="1">ATCC30299</strain>
    </source>
</reference>
<dbReference type="Pfam" id="PF10604">
    <property type="entry name" value="Polyketide_cyc2"/>
    <property type="match status" value="1"/>
</dbReference>
<dbReference type="EMBL" id="CAJZBQ010000043">
    <property type="protein sequence ID" value="CAG9327480.1"/>
    <property type="molecule type" value="Genomic_DNA"/>
</dbReference>
<comment type="caution">
    <text evidence="1">The sequence shown here is derived from an EMBL/GenBank/DDBJ whole genome shotgun (WGS) entry which is preliminary data.</text>
</comment>
<dbReference type="AlphaFoldDB" id="A0AAU9JR82"/>
<sequence>MATESLVVSASHQFESAIFNAPVDNVWTHIRSLAFHTLCPSWVSNVAWHEGEAGKVGATVQMTYTDGSHWTVNILEISDIKRTIVYELITADPAAHSYSYVNTIRLFKETLTNKTFLTWETDFSNDATANTIMDCKYKKLEALHAMATTLAN</sequence>
<protein>
    <submittedName>
        <fullName evidence="1">Uncharacterized protein</fullName>
    </submittedName>
</protein>
<name>A0AAU9JR82_9CILI</name>
<dbReference type="InterPro" id="IPR019587">
    <property type="entry name" value="Polyketide_cyclase/dehydratase"/>
</dbReference>
<proteinExistence type="predicted"/>
<dbReference type="Proteomes" id="UP001162131">
    <property type="component" value="Unassembled WGS sequence"/>
</dbReference>
<dbReference type="PANTHER" id="PTHR39332:SF7">
    <property type="entry name" value="SRPBCC FAMILY PROTEIN"/>
    <property type="match status" value="1"/>
</dbReference>
<dbReference type="PANTHER" id="PTHR39332">
    <property type="entry name" value="BLL4707 PROTEIN"/>
    <property type="match status" value="1"/>
</dbReference>
<accession>A0AAU9JR82</accession>
<dbReference type="InterPro" id="IPR023393">
    <property type="entry name" value="START-like_dom_sf"/>
</dbReference>
<organism evidence="1 2">
    <name type="scientific">Blepharisma stoltei</name>
    <dbReference type="NCBI Taxonomy" id="1481888"/>
    <lineage>
        <taxon>Eukaryota</taxon>
        <taxon>Sar</taxon>
        <taxon>Alveolata</taxon>
        <taxon>Ciliophora</taxon>
        <taxon>Postciliodesmatophora</taxon>
        <taxon>Heterotrichea</taxon>
        <taxon>Heterotrichida</taxon>
        <taxon>Blepharismidae</taxon>
        <taxon>Blepharisma</taxon>
    </lineage>
</organism>
<gene>
    <name evidence="1" type="ORF">BSTOLATCC_MIC43515</name>
</gene>
<evidence type="ECO:0000313" key="2">
    <source>
        <dbReference type="Proteomes" id="UP001162131"/>
    </source>
</evidence>
<dbReference type="SUPFAM" id="SSF55961">
    <property type="entry name" value="Bet v1-like"/>
    <property type="match status" value="1"/>
</dbReference>
<keyword evidence="2" id="KW-1185">Reference proteome</keyword>